<sequence length="221" mass="25605">MTLDDTARLLMSLGGLPVSAPPINNACLPNAYNKLDADARKKTRVVNGLLDYRLQVQYRMLEKYKRDVDKVHKREKAKIQRELKTFDRKLPYMEDMAYLKIKLPMVNHGEQKYKTHVTQPKPLKGISSEREDKPFCDRFFHHHVPGVPKLEKQQPFFTSSIQPVKSENQDDSVLARRNSKLLMAKRLSMSETCLSARADFERSFVLNKEPTILIEDDAMTI</sequence>
<dbReference type="OrthoDB" id="6062160at2759"/>
<dbReference type="KEGG" id="cvn:111128417"/>
<evidence type="ECO:0000313" key="1">
    <source>
        <dbReference type="Proteomes" id="UP000694844"/>
    </source>
</evidence>
<organism evidence="1 2">
    <name type="scientific">Crassostrea virginica</name>
    <name type="common">Eastern oyster</name>
    <dbReference type="NCBI Taxonomy" id="6565"/>
    <lineage>
        <taxon>Eukaryota</taxon>
        <taxon>Metazoa</taxon>
        <taxon>Spiralia</taxon>
        <taxon>Lophotrochozoa</taxon>
        <taxon>Mollusca</taxon>
        <taxon>Bivalvia</taxon>
        <taxon>Autobranchia</taxon>
        <taxon>Pteriomorphia</taxon>
        <taxon>Ostreida</taxon>
        <taxon>Ostreoidea</taxon>
        <taxon>Ostreidae</taxon>
        <taxon>Crassostrea</taxon>
    </lineage>
</organism>
<dbReference type="GeneID" id="111128417"/>
<reference evidence="2" key="1">
    <citation type="submission" date="2025-08" db="UniProtKB">
        <authorList>
            <consortium name="RefSeq"/>
        </authorList>
    </citation>
    <scope>IDENTIFICATION</scope>
    <source>
        <tissue evidence="2">Whole sample</tissue>
    </source>
</reference>
<gene>
    <name evidence="2" type="primary">LOC111128417</name>
</gene>
<dbReference type="RefSeq" id="XP_022329721.1">
    <property type="nucleotide sequence ID" value="XM_022474013.1"/>
</dbReference>
<dbReference type="Proteomes" id="UP000694844">
    <property type="component" value="Chromosome 4"/>
</dbReference>
<proteinExistence type="predicted"/>
<keyword evidence="1" id="KW-1185">Reference proteome</keyword>
<accession>A0A8B8DRW2</accession>
<name>A0A8B8DRW2_CRAVI</name>
<dbReference type="AlphaFoldDB" id="A0A8B8DRW2"/>
<evidence type="ECO:0000313" key="2">
    <source>
        <dbReference type="RefSeq" id="XP_022329721.1"/>
    </source>
</evidence>
<protein>
    <submittedName>
        <fullName evidence="2">Uncharacterized protein LOC111128417</fullName>
    </submittedName>
</protein>